<evidence type="ECO:0000313" key="2">
    <source>
        <dbReference type="EMBL" id="OMJ12603.1"/>
    </source>
</evidence>
<dbReference type="AlphaFoldDB" id="A0A1R1XDC8"/>
<keyword evidence="3" id="KW-1185">Reference proteome</keyword>
<proteinExistence type="predicted"/>
<protein>
    <submittedName>
        <fullName evidence="2">Uncharacterized protein</fullName>
    </submittedName>
</protein>
<feature type="region of interest" description="Disordered" evidence="1">
    <location>
        <begin position="28"/>
        <end position="78"/>
    </location>
</feature>
<evidence type="ECO:0000256" key="1">
    <source>
        <dbReference type="SAM" id="MobiDB-lite"/>
    </source>
</evidence>
<name>A0A1R1XDC8_9FUNG</name>
<dbReference type="Proteomes" id="UP000187429">
    <property type="component" value="Unassembled WGS sequence"/>
</dbReference>
<gene>
    <name evidence="2" type="ORF">AYI69_g9353</name>
</gene>
<comment type="caution">
    <text evidence="2">The sequence shown here is derived from an EMBL/GenBank/DDBJ whole genome shotgun (WGS) entry which is preliminary data.</text>
</comment>
<reference evidence="3" key="1">
    <citation type="submission" date="2017-01" db="EMBL/GenBank/DDBJ databases">
        <authorList>
            <person name="Wang Y."/>
            <person name="White M."/>
            <person name="Kvist S."/>
            <person name="Moncalvo J.-M."/>
        </authorList>
    </citation>
    <scope>NUCLEOTIDE SEQUENCE [LARGE SCALE GENOMIC DNA]</scope>
    <source>
        <strain evidence="3">ID-206-W2</strain>
    </source>
</reference>
<accession>A0A1R1XDC8</accession>
<evidence type="ECO:0000313" key="3">
    <source>
        <dbReference type="Proteomes" id="UP000187429"/>
    </source>
</evidence>
<dbReference type="EMBL" id="LSSM01005484">
    <property type="protein sequence ID" value="OMJ12603.1"/>
    <property type="molecule type" value="Genomic_DNA"/>
</dbReference>
<sequence>MDQETESQAPASQDQFIVLTELAQKLLRERESNQEPDDSRPNYCLKEAEPQIPSLSEIEESDEGDTVTVPGLWPFFSR</sequence>
<organism evidence="2 3">
    <name type="scientific">Smittium culicis</name>
    <dbReference type="NCBI Taxonomy" id="133412"/>
    <lineage>
        <taxon>Eukaryota</taxon>
        <taxon>Fungi</taxon>
        <taxon>Fungi incertae sedis</taxon>
        <taxon>Zoopagomycota</taxon>
        <taxon>Kickxellomycotina</taxon>
        <taxon>Harpellomycetes</taxon>
        <taxon>Harpellales</taxon>
        <taxon>Legeriomycetaceae</taxon>
        <taxon>Smittium</taxon>
    </lineage>
</organism>
<feature type="compositionally biased region" description="Basic and acidic residues" evidence="1">
    <location>
        <begin position="28"/>
        <end position="40"/>
    </location>
</feature>